<keyword evidence="3 4" id="KW-0998">Cell outer membrane</keyword>
<dbReference type="GO" id="GO:0051205">
    <property type="term" value="P:protein insertion into membrane"/>
    <property type="evidence" value="ECO:0007669"/>
    <property type="project" value="UniProtKB-UniRule"/>
</dbReference>
<comment type="subcellular location">
    <subcellularLocation>
        <location evidence="4">Cell outer membrane</location>
    </subcellularLocation>
</comment>
<dbReference type="GO" id="GO:0030674">
    <property type="term" value="F:protein-macromolecule adaptor activity"/>
    <property type="evidence" value="ECO:0007669"/>
    <property type="project" value="TreeGrafter"/>
</dbReference>
<keyword evidence="2 4" id="KW-0472">Membrane</keyword>
<dbReference type="Pfam" id="PF04355">
    <property type="entry name" value="BamE"/>
    <property type="match status" value="1"/>
</dbReference>
<reference evidence="6 7" key="1">
    <citation type="submission" date="2018-05" db="EMBL/GenBank/DDBJ databases">
        <title>Leucothrix arctica sp. nov., isolated from Arctic seawater.</title>
        <authorList>
            <person name="Choi A."/>
            <person name="Baek K."/>
        </authorList>
    </citation>
    <scope>NUCLEOTIDE SEQUENCE [LARGE SCALE GENOMIC DNA]</scope>
    <source>
        <strain evidence="6 7">JCM 18388</strain>
    </source>
</reference>
<dbReference type="GO" id="GO:1990063">
    <property type="term" value="C:Bam protein complex"/>
    <property type="evidence" value="ECO:0007669"/>
    <property type="project" value="TreeGrafter"/>
</dbReference>
<protein>
    <recommendedName>
        <fullName evidence="4">Outer membrane protein assembly factor BamE</fullName>
    </recommendedName>
</protein>
<dbReference type="InterPro" id="IPR007450">
    <property type="entry name" value="BamE_dom"/>
</dbReference>
<evidence type="ECO:0000313" key="6">
    <source>
        <dbReference type="EMBL" id="PWR00470.1"/>
    </source>
</evidence>
<evidence type="ECO:0000256" key="1">
    <source>
        <dbReference type="ARBA" id="ARBA00022729"/>
    </source>
</evidence>
<evidence type="ECO:0000256" key="4">
    <source>
        <dbReference type="HAMAP-Rule" id="MF_00925"/>
    </source>
</evidence>
<dbReference type="PANTHER" id="PTHR37482:SF1">
    <property type="entry name" value="OUTER MEMBRANE PROTEIN ASSEMBLY FACTOR BAME"/>
    <property type="match status" value="1"/>
</dbReference>
<dbReference type="EMBL" id="QGKM01000003">
    <property type="protein sequence ID" value="PWR00470.1"/>
    <property type="molecule type" value="Genomic_DNA"/>
</dbReference>
<dbReference type="Proteomes" id="UP000245539">
    <property type="component" value="Unassembled WGS sequence"/>
</dbReference>
<accession>A0A317CQ47</accession>
<proteinExistence type="inferred from homology"/>
<dbReference type="Gene3D" id="3.30.1450.10">
    <property type="match status" value="1"/>
</dbReference>
<evidence type="ECO:0000259" key="5">
    <source>
        <dbReference type="Pfam" id="PF04355"/>
    </source>
</evidence>
<dbReference type="InterPro" id="IPR026592">
    <property type="entry name" value="BamE"/>
</dbReference>
<dbReference type="AlphaFoldDB" id="A0A317CQ47"/>
<organism evidence="6 7">
    <name type="scientific">Leucothrix pacifica</name>
    <dbReference type="NCBI Taxonomy" id="1247513"/>
    <lineage>
        <taxon>Bacteria</taxon>
        <taxon>Pseudomonadati</taxon>
        <taxon>Pseudomonadota</taxon>
        <taxon>Gammaproteobacteria</taxon>
        <taxon>Thiotrichales</taxon>
        <taxon>Thiotrichaceae</taxon>
        <taxon>Leucothrix</taxon>
    </lineage>
</organism>
<dbReference type="HAMAP" id="MF_00925">
    <property type="entry name" value="OM_assembly_BamE"/>
    <property type="match status" value="1"/>
</dbReference>
<evidence type="ECO:0000313" key="7">
    <source>
        <dbReference type="Proteomes" id="UP000245539"/>
    </source>
</evidence>
<comment type="subunit">
    <text evidence="4">Part of the Bam complex.</text>
</comment>
<evidence type="ECO:0000256" key="3">
    <source>
        <dbReference type="ARBA" id="ARBA00023237"/>
    </source>
</evidence>
<gene>
    <name evidence="4" type="primary">bamE</name>
    <name evidence="6" type="ORF">DKW60_01205</name>
</gene>
<feature type="domain" description="Outer membrane protein assembly factor BamE" evidence="5">
    <location>
        <begin position="43"/>
        <end position="110"/>
    </location>
</feature>
<evidence type="ECO:0000256" key="2">
    <source>
        <dbReference type="ARBA" id="ARBA00023136"/>
    </source>
</evidence>
<comment type="similarity">
    <text evidence="4">Belongs to the BamE family.</text>
</comment>
<comment type="function">
    <text evidence="4">Part of the outer membrane protein assembly complex, which is involved in assembly and insertion of beta-barrel proteins into the outer membrane.</text>
</comment>
<keyword evidence="1 4" id="KW-0732">Signal</keyword>
<name>A0A317CQ47_9GAMM</name>
<dbReference type="OrthoDB" id="9808250at2"/>
<dbReference type="InterPro" id="IPR037873">
    <property type="entry name" value="BamE-like"/>
</dbReference>
<sequence length="112" mass="12771">MLYTQQHRSTKVLMDIMKQLILIAILTTLITACSRYQPTILQGNALDSATIAQIKVGMSKADVIQILGSPLMQDDFQTKRWDYLYYSIEQGRKSEQKNLTLEFNGDIVSKIN</sequence>
<keyword evidence="7" id="KW-1185">Reference proteome</keyword>
<dbReference type="GO" id="GO:0043165">
    <property type="term" value="P:Gram-negative-bacterium-type cell outer membrane assembly"/>
    <property type="evidence" value="ECO:0007669"/>
    <property type="project" value="UniProtKB-UniRule"/>
</dbReference>
<comment type="caution">
    <text evidence="6">The sequence shown here is derived from an EMBL/GenBank/DDBJ whole genome shotgun (WGS) entry which is preliminary data.</text>
</comment>
<dbReference type="PANTHER" id="PTHR37482">
    <property type="entry name" value="OUTER MEMBRANE PROTEIN ASSEMBLY FACTOR BAME"/>
    <property type="match status" value="1"/>
</dbReference>